<comment type="caution">
    <text evidence="2">The sequence shown here is derived from an EMBL/GenBank/DDBJ whole genome shotgun (WGS) entry which is preliminary data.</text>
</comment>
<feature type="domain" description="NADP-dependent oxidoreductase" evidence="1">
    <location>
        <begin position="19"/>
        <end position="303"/>
    </location>
</feature>
<evidence type="ECO:0000313" key="2">
    <source>
        <dbReference type="EMBL" id="MCL1632094.1"/>
    </source>
</evidence>
<dbReference type="Proteomes" id="UP001203004">
    <property type="component" value="Unassembled WGS sequence"/>
</dbReference>
<proteinExistence type="predicted"/>
<protein>
    <submittedName>
        <fullName evidence="2">Aldo/keto reductase</fullName>
    </submittedName>
</protein>
<dbReference type="Pfam" id="PF00248">
    <property type="entry name" value="Aldo_ket_red"/>
    <property type="match status" value="1"/>
</dbReference>
<organism evidence="2 3">
    <name type="scientific">Sporolactobacillus mangiferae</name>
    <dbReference type="NCBI Taxonomy" id="2940498"/>
    <lineage>
        <taxon>Bacteria</taxon>
        <taxon>Bacillati</taxon>
        <taxon>Bacillota</taxon>
        <taxon>Bacilli</taxon>
        <taxon>Bacillales</taxon>
        <taxon>Sporolactobacillaceae</taxon>
        <taxon>Sporolactobacillus</taxon>
    </lineage>
</organism>
<dbReference type="PANTHER" id="PTHR43364:SF1">
    <property type="entry name" value="OXIDOREDUCTASE YDHF"/>
    <property type="match status" value="1"/>
</dbReference>
<dbReference type="SUPFAM" id="SSF51430">
    <property type="entry name" value="NAD(P)-linked oxidoreductase"/>
    <property type="match status" value="1"/>
</dbReference>
<dbReference type="PRINTS" id="PR00069">
    <property type="entry name" value="ALDKETRDTASE"/>
</dbReference>
<accession>A0ABT0MB52</accession>
<sequence length="311" mass="34901">MKQIVIGSEKKQESAVIQGCMRIAGLSEEAVDRLIKTDLEQGITFFDHADVYTDGACETLFGKVLAREPGLRDQITLQTKCGIVRGKGEHNKAFDFSKRHILETVNASLKRLQTDHLDYLLLHRPDALVEPEEVAEAFEQLYAQGKVRHFGVSNQNPYQIELLKKYVRQPLEINQLQLSIKFTGMIDAGLNVNMTVEGASDRDGSILDYCRLNGITIQAWSPFQYGFFDGVFLDNPKFPELNKKIDEIAAKYGVSNNAIAVAWILRHPANMQVILGTTNVTRVAESARGADLVLTRQEWYDIYQAAGNKLP</sequence>
<gene>
    <name evidence="2" type="ORF">M3N64_09035</name>
</gene>
<evidence type="ECO:0000313" key="3">
    <source>
        <dbReference type="Proteomes" id="UP001203004"/>
    </source>
</evidence>
<name>A0ABT0MB52_9BACL</name>
<dbReference type="CDD" id="cd19092">
    <property type="entry name" value="AKR_BsYcsN_EcYdhF-like"/>
    <property type="match status" value="1"/>
</dbReference>
<reference evidence="2 3" key="1">
    <citation type="submission" date="2022-05" db="EMBL/GenBank/DDBJ databases">
        <title>Sporolactobacillus sp nov CPB3-1, isolated from tree bark (Mangifera indica L.).</title>
        <authorList>
            <person name="Phuengjayaem S."/>
            <person name="Tanasupawat S."/>
        </authorList>
    </citation>
    <scope>NUCLEOTIDE SEQUENCE [LARGE SCALE GENOMIC DNA]</scope>
    <source>
        <strain evidence="2 3">CPB3-1</strain>
    </source>
</reference>
<keyword evidence="3" id="KW-1185">Reference proteome</keyword>
<dbReference type="Gene3D" id="3.20.20.100">
    <property type="entry name" value="NADP-dependent oxidoreductase domain"/>
    <property type="match status" value="1"/>
</dbReference>
<dbReference type="InterPro" id="IPR020471">
    <property type="entry name" value="AKR"/>
</dbReference>
<dbReference type="PANTHER" id="PTHR43364">
    <property type="entry name" value="NADH-SPECIFIC METHYLGLYOXAL REDUCTASE-RELATED"/>
    <property type="match status" value="1"/>
</dbReference>
<dbReference type="InterPro" id="IPR036812">
    <property type="entry name" value="NAD(P)_OxRdtase_dom_sf"/>
</dbReference>
<dbReference type="EMBL" id="JAMAST010000009">
    <property type="protein sequence ID" value="MCL1632094.1"/>
    <property type="molecule type" value="Genomic_DNA"/>
</dbReference>
<dbReference type="InterPro" id="IPR050523">
    <property type="entry name" value="AKR_Detox_Biosynth"/>
</dbReference>
<evidence type="ECO:0000259" key="1">
    <source>
        <dbReference type="Pfam" id="PF00248"/>
    </source>
</evidence>
<dbReference type="InterPro" id="IPR023210">
    <property type="entry name" value="NADP_OxRdtase_dom"/>
</dbReference>